<dbReference type="EMBL" id="CZQA01000009">
    <property type="protein sequence ID" value="CUS36787.1"/>
    <property type="molecule type" value="Genomic_DNA"/>
</dbReference>
<dbReference type="Pfam" id="PF10387">
    <property type="entry name" value="DUF2442"/>
    <property type="match status" value="1"/>
</dbReference>
<dbReference type="Proteomes" id="UP000199032">
    <property type="component" value="Unassembled WGS sequence"/>
</dbReference>
<gene>
    <name evidence="1" type="ORF">COMA1_30245</name>
</gene>
<evidence type="ECO:0000313" key="1">
    <source>
        <dbReference type="EMBL" id="CUS36787.1"/>
    </source>
</evidence>
<proteinExistence type="predicted"/>
<organism evidence="1 2">
    <name type="scientific">Candidatus Nitrospira nitrosa</name>
    <dbReference type="NCBI Taxonomy" id="1742972"/>
    <lineage>
        <taxon>Bacteria</taxon>
        <taxon>Pseudomonadati</taxon>
        <taxon>Nitrospirota</taxon>
        <taxon>Nitrospiria</taxon>
        <taxon>Nitrospirales</taxon>
        <taxon>Nitrospiraceae</taxon>
        <taxon>Nitrospira</taxon>
    </lineage>
</organism>
<dbReference type="InterPro" id="IPR018841">
    <property type="entry name" value="DUF2442"/>
</dbReference>
<dbReference type="AlphaFoldDB" id="A0A0S4LGU7"/>
<dbReference type="OrthoDB" id="164094at2"/>
<evidence type="ECO:0008006" key="3">
    <source>
        <dbReference type="Google" id="ProtNLM"/>
    </source>
</evidence>
<dbReference type="InterPro" id="IPR036782">
    <property type="entry name" value="NE0471-like_N"/>
</dbReference>
<sequence>MLRIREAIAGEGFTLQLTLTNGAVVERSIADLLTGPVFELVRTDSTVFRQVRVESGTVVWPNGADLDPDVLIWGGLPPTTSASPPPSLTIKLPSLVR</sequence>
<protein>
    <recommendedName>
        <fullName evidence="3">DUF2442 domain-containing protein</fullName>
    </recommendedName>
</protein>
<name>A0A0S4LGU7_9BACT</name>
<accession>A0A0S4LGU7</accession>
<dbReference type="SUPFAM" id="SSF143880">
    <property type="entry name" value="NE0471 N-terminal domain-like"/>
    <property type="match status" value="1"/>
</dbReference>
<evidence type="ECO:0000313" key="2">
    <source>
        <dbReference type="Proteomes" id="UP000199032"/>
    </source>
</evidence>
<keyword evidence="2" id="KW-1185">Reference proteome</keyword>
<dbReference type="RefSeq" id="WP_090749322.1">
    <property type="nucleotide sequence ID" value="NZ_CZQA01000009.1"/>
</dbReference>
<reference evidence="1 2" key="1">
    <citation type="submission" date="2015-10" db="EMBL/GenBank/DDBJ databases">
        <authorList>
            <person name="Gilbert D.G."/>
        </authorList>
    </citation>
    <scope>NUCLEOTIDE SEQUENCE [LARGE SCALE GENOMIC DNA]</scope>
    <source>
        <strain evidence="1">COMA1</strain>
    </source>
</reference>
<dbReference type="Gene3D" id="3.30.2020.10">
    <property type="entry name" value="NE0471-like N-terminal domain"/>
    <property type="match status" value="1"/>
</dbReference>
<dbReference type="STRING" id="1742972.COMA1_30245"/>